<dbReference type="Pfam" id="PF13692">
    <property type="entry name" value="Glyco_trans_1_4"/>
    <property type="match status" value="1"/>
</dbReference>
<evidence type="ECO:0000313" key="2">
    <source>
        <dbReference type="EMBL" id="TCL59154.1"/>
    </source>
</evidence>
<dbReference type="OrthoDB" id="9804196at2"/>
<dbReference type="Pfam" id="PF13439">
    <property type="entry name" value="Glyco_transf_4"/>
    <property type="match status" value="1"/>
</dbReference>
<dbReference type="SUPFAM" id="SSF53756">
    <property type="entry name" value="UDP-Glycosyltransferase/glycogen phosphorylase"/>
    <property type="match status" value="1"/>
</dbReference>
<dbReference type="InterPro" id="IPR050194">
    <property type="entry name" value="Glycosyltransferase_grp1"/>
</dbReference>
<dbReference type="Gene3D" id="3.40.50.2000">
    <property type="entry name" value="Glycogen Phosphorylase B"/>
    <property type="match status" value="2"/>
</dbReference>
<evidence type="ECO:0000259" key="1">
    <source>
        <dbReference type="Pfam" id="PF13439"/>
    </source>
</evidence>
<dbReference type="GO" id="GO:0016757">
    <property type="term" value="F:glycosyltransferase activity"/>
    <property type="evidence" value="ECO:0007669"/>
    <property type="project" value="TreeGrafter"/>
</dbReference>
<dbReference type="CDD" id="cd03812">
    <property type="entry name" value="GT4_CapH-like"/>
    <property type="match status" value="1"/>
</dbReference>
<dbReference type="RefSeq" id="WP_058966698.1">
    <property type="nucleotide sequence ID" value="NZ_CABKVM010000019.1"/>
</dbReference>
<dbReference type="PANTHER" id="PTHR45947:SF3">
    <property type="entry name" value="SULFOQUINOVOSYL TRANSFERASE SQD2"/>
    <property type="match status" value="1"/>
</dbReference>
<gene>
    <name evidence="2" type="ORF">EDD77_10668</name>
</gene>
<name>A0A4R1R1G5_9FIRM</name>
<feature type="domain" description="Glycosyltransferase subfamily 4-like N-terminal" evidence="1">
    <location>
        <begin position="18"/>
        <end position="178"/>
    </location>
</feature>
<sequence length="374" mass="42635">MQQEPIRIAQIMGKMNRGGVESVVMNYYRAIDKSRIQFDFFVDEDSAFPQRAELEKAGAGIYFLPPYSRMWAWQKRLYELLRHNNYAVIHCHINTMNFFPLFTAWRARIPVRICHNHSTAHWGEWKKTLLKYILRPLTRMAATDWFACGEKAALWMYGKKAVDSGRVIIVPNTIDTGRFIFDSKQRSSLRQKFGISEETLVVGHVGRYTYAKNHEFLLHVFACLLQKVPDAKLLLVGEGECAEQIQECLQHLNLEQSVVQAGPQQEPAPYYSTMDVFCMPSFYEGMPVVALEAQASGLPVLFSEAVTGEVLVSDQAMRIPLEKGPEFWAECLYKLAQQKKDRTQAGACVANAGFECTQAAAWLAELYQQKAKRG</sequence>
<dbReference type="AlphaFoldDB" id="A0A4R1R1G5"/>
<dbReference type="PANTHER" id="PTHR45947">
    <property type="entry name" value="SULFOQUINOVOSYL TRANSFERASE SQD2"/>
    <property type="match status" value="1"/>
</dbReference>
<dbReference type="Proteomes" id="UP000295184">
    <property type="component" value="Unassembled WGS sequence"/>
</dbReference>
<dbReference type="EMBL" id="SLUM01000006">
    <property type="protein sequence ID" value="TCL59154.1"/>
    <property type="molecule type" value="Genomic_DNA"/>
</dbReference>
<proteinExistence type="predicted"/>
<dbReference type="STRING" id="1650663.GCA_001486665_03227"/>
<comment type="caution">
    <text evidence="2">The sequence shown here is derived from an EMBL/GenBank/DDBJ whole genome shotgun (WGS) entry which is preliminary data.</text>
</comment>
<protein>
    <submittedName>
        <fullName evidence="2">Glycosyltransferase EpsF</fullName>
    </submittedName>
</protein>
<reference evidence="2 3" key="1">
    <citation type="submission" date="2019-03" db="EMBL/GenBank/DDBJ databases">
        <title>Genomic Encyclopedia of Type Strains, Phase IV (KMG-IV): sequencing the most valuable type-strain genomes for metagenomic binning, comparative biology and taxonomic classification.</title>
        <authorList>
            <person name="Goeker M."/>
        </authorList>
    </citation>
    <scope>NUCLEOTIDE SEQUENCE [LARGE SCALE GENOMIC DNA]</scope>
    <source>
        <strain evidence="2 3">DSM 100451</strain>
    </source>
</reference>
<keyword evidence="2" id="KW-0808">Transferase</keyword>
<evidence type="ECO:0000313" key="3">
    <source>
        <dbReference type="Proteomes" id="UP000295184"/>
    </source>
</evidence>
<organism evidence="2 3">
    <name type="scientific">Allofournierella massiliensis</name>
    <dbReference type="NCBI Taxonomy" id="1650663"/>
    <lineage>
        <taxon>Bacteria</taxon>
        <taxon>Bacillati</taxon>
        <taxon>Bacillota</taxon>
        <taxon>Clostridia</taxon>
        <taxon>Eubacteriales</taxon>
        <taxon>Oscillospiraceae</taxon>
        <taxon>Allofournierella</taxon>
    </lineage>
</organism>
<dbReference type="InterPro" id="IPR028098">
    <property type="entry name" value="Glyco_trans_4-like_N"/>
</dbReference>
<accession>A0A4R1R1G5</accession>